<accession>A0ABS5ZM91</accession>
<organism evidence="1 2">
    <name type="scientific">Acidithiobacillus concretivorus</name>
    <dbReference type="NCBI Taxonomy" id="3063952"/>
    <lineage>
        <taxon>Bacteria</taxon>
        <taxon>Pseudomonadati</taxon>
        <taxon>Pseudomonadota</taxon>
        <taxon>Acidithiobacillia</taxon>
        <taxon>Acidithiobacillales</taxon>
        <taxon>Acidithiobacillaceae</taxon>
        <taxon>Acidithiobacillus</taxon>
    </lineage>
</organism>
<comment type="caution">
    <text evidence="1">The sequence shown here is derived from an EMBL/GenBank/DDBJ whole genome shotgun (WGS) entry which is preliminary data.</text>
</comment>
<gene>
    <name evidence="1" type="ORF">HJG40_02550</name>
</gene>
<reference evidence="1 2" key="1">
    <citation type="journal article" date="2021" name="ISME J.">
        <title>Genomic evolution of the class Acidithiobacillia: deep-branching Proteobacteria living in extreme acidic conditions.</title>
        <authorList>
            <person name="Moya-Beltran A."/>
            <person name="Beard S."/>
            <person name="Rojas-Villalobos C."/>
            <person name="Issotta F."/>
            <person name="Gallardo Y."/>
            <person name="Ulloa R."/>
            <person name="Giaveno A."/>
            <person name="Degli Esposti M."/>
            <person name="Johnson D.B."/>
            <person name="Quatrini R."/>
        </authorList>
    </citation>
    <scope>NUCLEOTIDE SEQUENCE [LARGE SCALE GENOMIC DNA]</scope>
    <source>
        <strain evidence="1 2">ATCC 19703</strain>
    </source>
</reference>
<protein>
    <submittedName>
        <fullName evidence="1">AP2 domain-containing protein</fullName>
    </submittedName>
</protein>
<proteinExistence type="predicted"/>
<keyword evidence="2" id="KW-1185">Reference proteome</keyword>
<evidence type="ECO:0000313" key="2">
    <source>
        <dbReference type="Proteomes" id="UP001197028"/>
    </source>
</evidence>
<evidence type="ECO:0000313" key="1">
    <source>
        <dbReference type="EMBL" id="MBU2737704.1"/>
    </source>
</evidence>
<sequence length="176" mass="20260">MPQETASNSEADYGMTRLDYAKSKGWWVRLYRPGSKKPDASKLFSDSAHNGYEAARIAARTWRDEKMAELDIQPRQRDGNGHFTTYSRNRSGKIGVRLCHDYTADGSISRIYWEAKFMVNGKQRVRSYSVWKYGYECAWRLAIAERQRHDGEPVPDTVPERPDWLVALAVTHGLTL</sequence>
<dbReference type="EMBL" id="JABELD010000017">
    <property type="protein sequence ID" value="MBU2737704.1"/>
    <property type="molecule type" value="Genomic_DNA"/>
</dbReference>
<dbReference type="Gene3D" id="1.20.5.2050">
    <property type="match status" value="1"/>
</dbReference>
<dbReference type="Proteomes" id="UP001197028">
    <property type="component" value="Unassembled WGS sequence"/>
</dbReference>
<name>A0ABS5ZM91_9PROT</name>